<proteinExistence type="predicted"/>
<evidence type="ECO:0000313" key="3">
    <source>
        <dbReference type="Proteomes" id="UP000217311"/>
    </source>
</evidence>
<dbReference type="NCBIfam" id="TIGR04433">
    <property type="entry name" value="UrcA_uranyl"/>
    <property type="match status" value="1"/>
</dbReference>
<feature type="signal peptide" evidence="1">
    <location>
        <begin position="1"/>
        <end position="29"/>
    </location>
</feature>
<dbReference type="RefSeq" id="WP_096050769.1">
    <property type="nucleotide sequence ID" value="NZ_CP023315.3"/>
</dbReference>
<organism evidence="2 3">
    <name type="scientific">Caulobacter vibrioides</name>
    <name type="common">Caulobacter crescentus</name>
    <dbReference type="NCBI Taxonomy" id="155892"/>
    <lineage>
        <taxon>Bacteria</taxon>
        <taxon>Pseudomonadati</taxon>
        <taxon>Pseudomonadota</taxon>
        <taxon>Alphaproteobacteria</taxon>
        <taxon>Caulobacterales</taxon>
        <taxon>Caulobacteraceae</taxon>
        <taxon>Caulobacter</taxon>
    </lineage>
</organism>
<feature type="chain" id="PRO_5012380458" evidence="1">
    <location>
        <begin position="30"/>
        <end position="116"/>
    </location>
</feature>
<dbReference type="Proteomes" id="UP000217311">
    <property type="component" value="Chromosome"/>
</dbReference>
<dbReference type="EMBL" id="CP023315">
    <property type="protein sequence ID" value="ATC31306.1"/>
    <property type="molecule type" value="Genomic_DNA"/>
</dbReference>
<gene>
    <name evidence="2" type="ORF">CA606_02505</name>
</gene>
<name>A0A290MH16_CAUVI</name>
<evidence type="ECO:0000256" key="1">
    <source>
        <dbReference type="SAM" id="SignalP"/>
    </source>
</evidence>
<protein>
    <submittedName>
        <fullName evidence="2">UrcA family protein</fullName>
    </submittedName>
</protein>
<reference evidence="3" key="1">
    <citation type="submission" date="2017-09" db="EMBL/GenBank/DDBJ databases">
        <title>Genome evolution observed in wild isolates of Caulobacter crescentus.</title>
        <authorList>
            <person name="Ely B."/>
            <person name="Wilson K."/>
            <person name="Scott D."/>
        </authorList>
    </citation>
    <scope>NUCLEOTIDE SEQUENCE [LARGE SCALE GENOMIC DNA]</scope>
    <source>
        <strain evidence="3">CB13b1a</strain>
    </source>
</reference>
<dbReference type="AlphaFoldDB" id="A0A290MH16"/>
<keyword evidence="1" id="KW-0732">Signal</keyword>
<dbReference type="InterPro" id="IPR030972">
    <property type="entry name" value="UrcA_uranyl"/>
</dbReference>
<sequence length="116" mass="12151">MSKFVNRIAVAAALALAATPIIGLTAAHAGDRSEAPIVRVKVGDLDLSSPAGAREFARRANIAANRTCEAKGFRGLSVKACLMDFNEDLQDALSERQSADLKLARRSGADIALASN</sequence>
<evidence type="ECO:0000313" key="2">
    <source>
        <dbReference type="EMBL" id="ATC31306.1"/>
    </source>
</evidence>
<accession>A0A290MH16</accession>